<dbReference type="OrthoDB" id="3658990at2"/>
<sequence length="370" mass="40724">MADKTQAGIVRNVEAGDINAVARLFQATFRGSNRSSADLSAYLRDVFLSHPWADPDIMSKVFVGPGDRISGFVGVFPTRLELDGRPLRGALAGSLVVEDPKANPLAGARLLRSFLAGPQDISLTETANSTALGMWQKAGYALEPGYSMNWLRILRPVSAAVEVLARRRAPATLLRPFGRIADRGAALVRATPFRPAERKVSKITFRDVSREEFGKALLALVSNYLLRPRWDDGSLSWFLAQAEHKRSFGYPEWRVGFAPDGRPVAAYVYFARPGEIGWLLQALSVPNAIVQMTDDLFAHAYEIGCSGIRGAAHPWLIPALMSRKTIFYGRSFYVAHAREESLMEPIKSGQALISGLAGESWTRLMGDRFD</sequence>
<dbReference type="Proteomes" id="UP000287687">
    <property type="component" value="Unassembled WGS sequence"/>
</dbReference>
<gene>
    <name evidence="1" type="ORF">EPK99_14525</name>
</gene>
<proteinExistence type="predicted"/>
<name>A0A444LFQ3_9HYPH</name>
<keyword evidence="2" id="KW-1185">Reference proteome</keyword>
<comment type="caution">
    <text evidence="1">The sequence shown here is derived from an EMBL/GenBank/DDBJ whole genome shotgun (WGS) entry which is preliminary data.</text>
</comment>
<protein>
    <submittedName>
        <fullName evidence="1">Uncharacterized protein</fullName>
    </submittedName>
</protein>
<evidence type="ECO:0000313" key="2">
    <source>
        <dbReference type="Proteomes" id="UP000287687"/>
    </source>
</evidence>
<organism evidence="1 2">
    <name type="scientific">Neorhizobium lilium</name>
    <dbReference type="NCBI Taxonomy" id="2503024"/>
    <lineage>
        <taxon>Bacteria</taxon>
        <taxon>Pseudomonadati</taxon>
        <taxon>Pseudomonadota</taxon>
        <taxon>Alphaproteobacteria</taxon>
        <taxon>Hyphomicrobiales</taxon>
        <taxon>Rhizobiaceae</taxon>
        <taxon>Rhizobium/Agrobacterium group</taxon>
        <taxon>Neorhizobium</taxon>
    </lineage>
</organism>
<dbReference type="EMBL" id="SBIP01000003">
    <property type="protein sequence ID" value="RWX76883.1"/>
    <property type="molecule type" value="Genomic_DNA"/>
</dbReference>
<dbReference type="RefSeq" id="WP_128443799.1">
    <property type="nucleotide sequence ID" value="NZ_SBIP01000003.1"/>
</dbReference>
<accession>A0A444LFQ3</accession>
<evidence type="ECO:0000313" key="1">
    <source>
        <dbReference type="EMBL" id="RWX76883.1"/>
    </source>
</evidence>
<dbReference type="AlphaFoldDB" id="A0A444LFQ3"/>
<reference evidence="1 2" key="1">
    <citation type="submission" date="2019-01" db="EMBL/GenBank/DDBJ databases">
        <title>The draft genome of Rhizobium sp. 24NR.</title>
        <authorList>
            <person name="Liu L."/>
            <person name="Liang L."/>
            <person name="Shi S."/>
            <person name="Xu L."/>
            <person name="Wang X."/>
            <person name="Li L."/>
            <person name="Zhang X."/>
        </authorList>
    </citation>
    <scope>NUCLEOTIDE SEQUENCE [LARGE SCALE GENOMIC DNA]</scope>
    <source>
        <strain evidence="1 2">24NR</strain>
    </source>
</reference>